<dbReference type="SUPFAM" id="SSF81383">
    <property type="entry name" value="F-box domain"/>
    <property type="match status" value="1"/>
</dbReference>
<accession>A0A1I8B0V2</accession>
<name>A0A1I8B0V2_MELHA</name>
<protein>
    <submittedName>
        <fullName evidence="3">F-box domain-containing protein</fullName>
    </submittedName>
</protein>
<keyword evidence="2" id="KW-1185">Reference proteome</keyword>
<dbReference type="WBParaSite" id="MhA1_Contig115.frz3.gene10">
    <property type="protein sequence ID" value="MhA1_Contig115.frz3.gene10"/>
    <property type="gene ID" value="MhA1_Contig115.frz3.gene10"/>
</dbReference>
<dbReference type="InterPro" id="IPR036047">
    <property type="entry name" value="F-box-like_dom_sf"/>
</dbReference>
<dbReference type="AlphaFoldDB" id="A0A1I8B0V2"/>
<evidence type="ECO:0000313" key="2">
    <source>
        <dbReference type="Proteomes" id="UP000095281"/>
    </source>
</evidence>
<feature type="domain" description="F-box" evidence="1">
    <location>
        <begin position="1"/>
        <end position="50"/>
    </location>
</feature>
<evidence type="ECO:0000313" key="3">
    <source>
        <dbReference type="WBParaSite" id="MhA1_Contig115.frz3.gene10"/>
    </source>
</evidence>
<dbReference type="PROSITE" id="PS50181">
    <property type="entry name" value="FBOX"/>
    <property type="match status" value="1"/>
</dbReference>
<reference evidence="3" key="1">
    <citation type="submission" date="2016-11" db="UniProtKB">
        <authorList>
            <consortium name="WormBaseParasite"/>
        </authorList>
    </citation>
    <scope>IDENTIFICATION</scope>
</reference>
<proteinExistence type="predicted"/>
<organism evidence="2 3">
    <name type="scientific">Meloidogyne hapla</name>
    <name type="common">Root-knot nematode worm</name>
    <dbReference type="NCBI Taxonomy" id="6305"/>
    <lineage>
        <taxon>Eukaryota</taxon>
        <taxon>Metazoa</taxon>
        <taxon>Ecdysozoa</taxon>
        <taxon>Nematoda</taxon>
        <taxon>Chromadorea</taxon>
        <taxon>Rhabditida</taxon>
        <taxon>Tylenchina</taxon>
        <taxon>Tylenchomorpha</taxon>
        <taxon>Tylenchoidea</taxon>
        <taxon>Meloidogynidae</taxon>
        <taxon>Meloidogyninae</taxon>
        <taxon>Meloidogyne</taxon>
    </lineage>
</organism>
<sequence length="328" mass="39121">MYSLPVESQLDILKNLNINQLNSVRQTNRYFNALIGRYEGELARKKFKKIAFSGSRHAGNYKFINIKSGLFRLEPTSQLMAKWKSAVDRRIPVYLRAYDDYQPIIKLYIGFFKIRFTKKFILNLPIIPKNIKEIKIIRCWIEKISHCYYDVIDFFFNIFNPELIQLIFDNEEIDKIKFNCRVCDYFSMRDETILFCSNRLVISEYISFSDRYLTRQDLFGILIRFLLKSPKVFIGDQQSTICKLILNHIETSEDYSNITFNRIGFPHCKNPFTLSERAKLIEEREHLEGSKYTYHLTNMHNPNVKFSISFSKSSEEIVDYFQIERIRK</sequence>
<dbReference type="Proteomes" id="UP000095281">
    <property type="component" value="Unplaced"/>
</dbReference>
<dbReference type="InterPro" id="IPR001810">
    <property type="entry name" value="F-box_dom"/>
</dbReference>
<evidence type="ECO:0000259" key="1">
    <source>
        <dbReference type="PROSITE" id="PS50181"/>
    </source>
</evidence>